<feature type="site" description="Participates in a stacking interaction with the thymidine ring of dTDP-4-oxo-6-deoxyglucose" evidence="6">
    <location>
        <position position="138"/>
    </location>
</feature>
<dbReference type="UniPathway" id="UPA00124"/>
<name>A0A2S7ET66_9XANT</name>
<comment type="caution">
    <text evidence="8">The sequence shown here is derived from an EMBL/GenBank/DDBJ whole genome shotgun (WGS) entry which is preliminary data.</text>
</comment>
<comment type="function">
    <text evidence="2 7">Catalyzes the epimerization of the C3' and C5'positions of dTDP-6-deoxy-D-xylo-4-hexulose, forming dTDP-6-deoxy-L-lyxo-4-hexulose.</text>
</comment>
<dbReference type="EMBL" id="MDEG01000016">
    <property type="protein sequence ID" value="PPU96337.1"/>
    <property type="molecule type" value="Genomic_DNA"/>
</dbReference>
<dbReference type="InterPro" id="IPR011051">
    <property type="entry name" value="RmlC_Cupin_sf"/>
</dbReference>
<evidence type="ECO:0000256" key="7">
    <source>
        <dbReference type="RuleBase" id="RU364069"/>
    </source>
</evidence>
<evidence type="ECO:0000256" key="5">
    <source>
        <dbReference type="PIRSR" id="PIRSR600888-1"/>
    </source>
</evidence>
<dbReference type="GO" id="GO:0005829">
    <property type="term" value="C:cytosol"/>
    <property type="evidence" value="ECO:0007669"/>
    <property type="project" value="TreeGrafter"/>
</dbReference>
<dbReference type="Gene3D" id="2.60.120.10">
    <property type="entry name" value="Jelly Rolls"/>
    <property type="match status" value="1"/>
</dbReference>
<dbReference type="EC" id="5.1.3.13" evidence="3 7"/>
<keyword evidence="7" id="KW-0413">Isomerase</keyword>
<dbReference type="CDD" id="cd00438">
    <property type="entry name" value="cupin_RmlC"/>
    <property type="match status" value="1"/>
</dbReference>
<organism evidence="8 9">
    <name type="scientific">Xanthomonas hyacinthi</name>
    <dbReference type="NCBI Taxonomy" id="56455"/>
    <lineage>
        <taxon>Bacteria</taxon>
        <taxon>Pseudomonadati</taxon>
        <taxon>Pseudomonadota</taxon>
        <taxon>Gammaproteobacteria</taxon>
        <taxon>Lysobacterales</taxon>
        <taxon>Lysobacteraceae</taxon>
        <taxon>Xanthomonas</taxon>
    </lineage>
</organism>
<sequence length="194" mass="21516">MIFHSTPLRGAAVIEPERRGDERGWFSRLFCEREMRDAGLQQRFVQMNNSSSADAGTLRGLHYQLPPSAEAKTVRCIRGAFWDVIVDLRPDSDTYRQWYGLELTPENGLALYVPEGFAHGFITLKAASEALYLSSAFYDPACERGLRWDDPAIGIQWPIAPETVSAKDAGWPDFDPAFHGVAQLRGIGAGRAAA</sequence>
<keyword evidence="9" id="KW-1185">Reference proteome</keyword>
<dbReference type="GO" id="GO:0019305">
    <property type="term" value="P:dTDP-rhamnose biosynthetic process"/>
    <property type="evidence" value="ECO:0007669"/>
    <property type="project" value="UniProtKB-UniRule"/>
</dbReference>
<comment type="subunit">
    <text evidence="7">Homodimer.</text>
</comment>
<gene>
    <name evidence="8" type="primary">rfbC</name>
    <name evidence="8" type="ORF">XhyaCFBP1156_15430</name>
</gene>
<dbReference type="SUPFAM" id="SSF51182">
    <property type="entry name" value="RmlC-like cupins"/>
    <property type="match status" value="1"/>
</dbReference>
<dbReference type="InterPro" id="IPR000888">
    <property type="entry name" value="RmlC-like"/>
</dbReference>
<dbReference type="GO" id="GO:0000271">
    <property type="term" value="P:polysaccharide biosynthetic process"/>
    <property type="evidence" value="ECO:0007669"/>
    <property type="project" value="TreeGrafter"/>
</dbReference>
<dbReference type="OrthoDB" id="9800680at2"/>
<dbReference type="AlphaFoldDB" id="A0A2S7ET66"/>
<evidence type="ECO:0000256" key="2">
    <source>
        <dbReference type="ARBA" id="ARBA00001997"/>
    </source>
</evidence>
<comment type="pathway">
    <text evidence="7">Carbohydrate biosynthesis; dTDP-L-rhamnose biosynthesis.</text>
</comment>
<accession>A0A2S7ET66</accession>
<comment type="catalytic activity">
    <reaction evidence="1 7">
        <text>dTDP-4-dehydro-6-deoxy-alpha-D-glucose = dTDP-4-dehydro-beta-L-rhamnose</text>
        <dbReference type="Rhea" id="RHEA:16969"/>
        <dbReference type="ChEBI" id="CHEBI:57649"/>
        <dbReference type="ChEBI" id="CHEBI:62830"/>
        <dbReference type="EC" id="5.1.3.13"/>
    </reaction>
</comment>
<reference evidence="9" key="1">
    <citation type="submission" date="2016-08" db="EMBL/GenBank/DDBJ databases">
        <authorList>
            <person name="Merda D."/>
            <person name="Briand M."/>
            <person name="Taghouti G."/>
            <person name="Carrere S."/>
            <person name="Gouzy J."/>
            <person name="Portier P."/>
            <person name="Jacques M.-A."/>
            <person name="Fischer-Le Saux M."/>
        </authorList>
    </citation>
    <scope>NUCLEOTIDE SEQUENCE [LARGE SCALE GENOMIC DNA]</scope>
    <source>
        <strain evidence="9">CFBP1156</strain>
    </source>
</reference>
<evidence type="ECO:0000256" key="4">
    <source>
        <dbReference type="ARBA" id="ARBA00019595"/>
    </source>
</evidence>
<dbReference type="NCBIfam" id="TIGR01221">
    <property type="entry name" value="rmlC"/>
    <property type="match status" value="1"/>
</dbReference>
<dbReference type="PANTHER" id="PTHR21047:SF2">
    <property type="entry name" value="THYMIDINE DIPHOSPHO-4-KETO-RHAMNOSE 3,5-EPIMERASE"/>
    <property type="match status" value="1"/>
</dbReference>
<proteinExistence type="inferred from homology"/>
<dbReference type="Proteomes" id="UP000238261">
    <property type="component" value="Unassembled WGS sequence"/>
</dbReference>
<evidence type="ECO:0000313" key="9">
    <source>
        <dbReference type="Proteomes" id="UP000238261"/>
    </source>
</evidence>
<dbReference type="RefSeq" id="WP_046980212.1">
    <property type="nucleotide sequence ID" value="NZ_CP043476.1"/>
</dbReference>
<dbReference type="InterPro" id="IPR014710">
    <property type="entry name" value="RmlC-like_jellyroll"/>
</dbReference>
<dbReference type="Pfam" id="PF00908">
    <property type="entry name" value="dTDP_sugar_isom"/>
    <property type="match status" value="1"/>
</dbReference>
<evidence type="ECO:0000256" key="3">
    <source>
        <dbReference type="ARBA" id="ARBA00012098"/>
    </source>
</evidence>
<comment type="similarity">
    <text evidence="7">Belongs to the dTDP-4-dehydrorhamnose 3,5-epimerase family.</text>
</comment>
<feature type="active site" description="Proton donor" evidence="5">
    <location>
        <position position="132"/>
    </location>
</feature>
<dbReference type="GO" id="GO:0008830">
    <property type="term" value="F:dTDP-4-dehydrorhamnose 3,5-epimerase activity"/>
    <property type="evidence" value="ECO:0007669"/>
    <property type="project" value="UniProtKB-UniRule"/>
</dbReference>
<feature type="active site" description="Proton acceptor" evidence="5">
    <location>
        <position position="62"/>
    </location>
</feature>
<dbReference type="PANTHER" id="PTHR21047">
    <property type="entry name" value="DTDP-6-DEOXY-D-GLUCOSE-3,5 EPIMERASE"/>
    <property type="match status" value="1"/>
</dbReference>
<evidence type="ECO:0000313" key="8">
    <source>
        <dbReference type="EMBL" id="PPU96337.1"/>
    </source>
</evidence>
<evidence type="ECO:0000256" key="6">
    <source>
        <dbReference type="PIRSR" id="PIRSR600888-3"/>
    </source>
</evidence>
<evidence type="ECO:0000256" key="1">
    <source>
        <dbReference type="ARBA" id="ARBA00001298"/>
    </source>
</evidence>
<protein>
    <recommendedName>
        <fullName evidence="4 7">dTDP-4-dehydrorhamnose 3,5-epimerase</fullName>
        <ecNumber evidence="3 7">5.1.3.13</ecNumber>
    </recommendedName>
    <alternativeName>
        <fullName evidence="7">Thymidine diphospho-4-keto-rhamnose 3,5-epimerase</fullName>
    </alternativeName>
</protein>